<protein>
    <submittedName>
        <fullName evidence="4">2-nitropropane dioxygenase</fullName>
    </submittedName>
</protein>
<dbReference type="PANTHER" id="PTHR32332">
    <property type="entry name" value="2-NITROPROPANE DIOXYGENASE"/>
    <property type="match status" value="1"/>
</dbReference>
<keyword evidence="3" id="KW-0560">Oxidoreductase</keyword>
<dbReference type="CDD" id="cd04730">
    <property type="entry name" value="NPD_like"/>
    <property type="match status" value="1"/>
</dbReference>
<reference evidence="5" key="1">
    <citation type="journal article" date="2023" name="Mol. Phylogenet. Evol.">
        <title>Genome-scale phylogeny and comparative genomics of the fungal order Sordariales.</title>
        <authorList>
            <person name="Hensen N."/>
            <person name="Bonometti L."/>
            <person name="Westerberg I."/>
            <person name="Brannstrom I.O."/>
            <person name="Guillou S."/>
            <person name="Cros-Aarteil S."/>
            <person name="Calhoun S."/>
            <person name="Haridas S."/>
            <person name="Kuo A."/>
            <person name="Mondo S."/>
            <person name="Pangilinan J."/>
            <person name="Riley R."/>
            <person name="LaButti K."/>
            <person name="Andreopoulos B."/>
            <person name="Lipzen A."/>
            <person name="Chen C."/>
            <person name="Yan M."/>
            <person name="Daum C."/>
            <person name="Ng V."/>
            <person name="Clum A."/>
            <person name="Steindorff A."/>
            <person name="Ohm R.A."/>
            <person name="Martin F."/>
            <person name="Silar P."/>
            <person name="Natvig D.O."/>
            <person name="Lalanne C."/>
            <person name="Gautier V."/>
            <person name="Ament-Velasquez S.L."/>
            <person name="Kruys A."/>
            <person name="Hutchinson M.I."/>
            <person name="Powell A.J."/>
            <person name="Barry K."/>
            <person name="Miller A.N."/>
            <person name="Grigoriev I.V."/>
            <person name="Debuchy R."/>
            <person name="Gladieux P."/>
            <person name="Hiltunen Thoren M."/>
            <person name="Johannesson H."/>
        </authorList>
    </citation>
    <scope>NUCLEOTIDE SEQUENCE [LARGE SCALE GENOMIC DNA]</scope>
    <source>
        <strain evidence="5">CBS 340.73</strain>
    </source>
</reference>
<evidence type="ECO:0000313" key="4">
    <source>
        <dbReference type="EMBL" id="KAK3940711.1"/>
    </source>
</evidence>
<comment type="caution">
    <text evidence="4">The sequence shown here is derived from an EMBL/GenBank/DDBJ whole genome shotgun (WGS) entry which is preliminary data.</text>
</comment>
<keyword evidence="5" id="KW-1185">Reference proteome</keyword>
<dbReference type="InterPro" id="IPR004136">
    <property type="entry name" value="NMO"/>
</dbReference>
<dbReference type="EMBL" id="MU853792">
    <property type="protein sequence ID" value="KAK3940711.1"/>
    <property type="molecule type" value="Genomic_DNA"/>
</dbReference>
<evidence type="ECO:0000256" key="3">
    <source>
        <dbReference type="ARBA" id="ARBA00023002"/>
    </source>
</evidence>
<dbReference type="Gene3D" id="3.20.20.70">
    <property type="entry name" value="Aldolase class I"/>
    <property type="match status" value="1"/>
</dbReference>
<evidence type="ECO:0000256" key="2">
    <source>
        <dbReference type="ARBA" id="ARBA00022643"/>
    </source>
</evidence>
<sequence>MPGPISTPLTDLLGIDHPIVLAGMARTSGGRLAAAVSNAGGLGVVGGFMYTPDQLRAIIAELKANLRDPALPFGVDLALPQIGGSARKTNHDYTHGKLDELVDITIDSGAKLFVSAIGVPPEHVVKRLHDNGILVMNMVGHPKHAVKALELGVDMVCAQGGEGGGHTGEIGTAVLVPAVVDVAKGYHPEFLNTLWKEKKKGLGKKQSALVLAAGGIYDGRGLASALMYGAHGVWVGTRFVAAAEADCSEEHKQAVVGCDFDGTERTLVLSGRPVRVRPNEYIKAWHAKPEKIKELCDNGIVPIEHDLEKGVEEIDPPHLMGQVAGSIKEVLPARKIVDEMVQEAVQMIKQGNAFLRDGGRDSRL</sequence>
<accession>A0AAN6N7Q4</accession>
<dbReference type="GO" id="GO:0018580">
    <property type="term" value="F:nitronate monooxygenase activity"/>
    <property type="evidence" value="ECO:0007669"/>
    <property type="project" value="InterPro"/>
</dbReference>
<proteinExistence type="predicted"/>
<organism evidence="4 5">
    <name type="scientific">Diplogelasinospora grovesii</name>
    <dbReference type="NCBI Taxonomy" id="303347"/>
    <lineage>
        <taxon>Eukaryota</taxon>
        <taxon>Fungi</taxon>
        <taxon>Dikarya</taxon>
        <taxon>Ascomycota</taxon>
        <taxon>Pezizomycotina</taxon>
        <taxon>Sordariomycetes</taxon>
        <taxon>Sordariomycetidae</taxon>
        <taxon>Sordariales</taxon>
        <taxon>Diplogelasinosporaceae</taxon>
        <taxon>Diplogelasinospora</taxon>
    </lineage>
</organism>
<dbReference type="Pfam" id="PF03060">
    <property type="entry name" value="NMO"/>
    <property type="match status" value="1"/>
</dbReference>
<dbReference type="SUPFAM" id="SSF51412">
    <property type="entry name" value="Inosine monophosphate dehydrogenase (IMPDH)"/>
    <property type="match status" value="1"/>
</dbReference>
<dbReference type="Proteomes" id="UP001303473">
    <property type="component" value="Unassembled WGS sequence"/>
</dbReference>
<dbReference type="AlphaFoldDB" id="A0AAN6N7Q4"/>
<keyword evidence="4" id="KW-0223">Dioxygenase</keyword>
<keyword evidence="2" id="KW-0288">FMN</keyword>
<evidence type="ECO:0000313" key="5">
    <source>
        <dbReference type="Proteomes" id="UP001303473"/>
    </source>
</evidence>
<gene>
    <name evidence="4" type="ORF">QBC46DRAFT_287624</name>
</gene>
<dbReference type="InterPro" id="IPR013785">
    <property type="entry name" value="Aldolase_TIM"/>
</dbReference>
<keyword evidence="1" id="KW-0285">Flavoprotein</keyword>
<dbReference type="PANTHER" id="PTHR32332:SF36">
    <property type="entry name" value="2-NITROPROPANE DIOXYGENASE FAMILY, PUTATIVE (AFU_ORTHOLOGUE AFUA_4G07940)-RELATED"/>
    <property type="match status" value="1"/>
</dbReference>
<dbReference type="GO" id="GO:0051213">
    <property type="term" value="F:dioxygenase activity"/>
    <property type="evidence" value="ECO:0007669"/>
    <property type="project" value="UniProtKB-KW"/>
</dbReference>
<name>A0AAN6N7Q4_9PEZI</name>
<evidence type="ECO:0000256" key="1">
    <source>
        <dbReference type="ARBA" id="ARBA00022630"/>
    </source>
</evidence>